<dbReference type="SUPFAM" id="SSF55073">
    <property type="entry name" value="Nucleotide cyclase"/>
    <property type="match status" value="1"/>
</dbReference>
<dbReference type="Proteomes" id="UP001205906">
    <property type="component" value="Unassembled WGS sequence"/>
</dbReference>
<dbReference type="RefSeq" id="WP_252822459.1">
    <property type="nucleotide sequence ID" value="NZ_JAMXQS010000011.1"/>
</dbReference>
<keyword evidence="3" id="KW-1133">Transmembrane helix</keyword>
<dbReference type="InterPro" id="IPR029787">
    <property type="entry name" value="Nucleotide_cyclase"/>
</dbReference>
<dbReference type="SMART" id="SM00267">
    <property type="entry name" value="GGDEF"/>
    <property type="match status" value="1"/>
</dbReference>
<dbReference type="NCBIfam" id="TIGR00254">
    <property type="entry name" value="GGDEF"/>
    <property type="match status" value="1"/>
</dbReference>
<dbReference type="InterPro" id="IPR000160">
    <property type="entry name" value="GGDEF_dom"/>
</dbReference>
<accession>A0ABT1CCE9</accession>
<dbReference type="InterPro" id="IPR050469">
    <property type="entry name" value="Diguanylate_Cyclase"/>
</dbReference>
<comment type="catalytic activity">
    <reaction evidence="2">
        <text>2 GTP = 3',3'-c-di-GMP + 2 diphosphate</text>
        <dbReference type="Rhea" id="RHEA:24898"/>
        <dbReference type="ChEBI" id="CHEBI:33019"/>
        <dbReference type="ChEBI" id="CHEBI:37565"/>
        <dbReference type="ChEBI" id="CHEBI:58805"/>
        <dbReference type="EC" id="2.7.7.65"/>
    </reaction>
</comment>
<dbReference type="CDD" id="cd01949">
    <property type="entry name" value="GGDEF"/>
    <property type="match status" value="1"/>
</dbReference>
<dbReference type="PANTHER" id="PTHR45138">
    <property type="entry name" value="REGULATORY COMPONENTS OF SENSORY TRANSDUCTION SYSTEM"/>
    <property type="match status" value="1"/>
</dbReference>
<keyword evidence="6" id="KW-1185">Reference proteome</keyword>
<dbReference type="Gene3D" id="3.30.70.270">
    <property type="match status" value="1"/>
</dbReference>
<evidence type="ECO:0000256" key="2">
    <source>
        <dbReference type="ARBA" id="ARBA00034247"/>
    </source>
</evidence>
<proteinExistence type="predicted"/>
<keyword evidence="3" id="KW-0472">Membrane</keyword>
<dbReference type="Pfam" id="PF00990">
    <property type="entry name" value="GGDEF"/>
    <property type="match status" value="1"/>
</dbReference>
<protein>
    <recommendedName>
        <fullName evidence="1">diguanylate cyclase</fullName>
        <ecNumber evidence="1">2.7.7.65</ecNumber>
    </recommendedName>
</protein>
<dbReference type="InterPro" id="IPR043128">
    <property type="entry name" value="Rev_trsase/Diguanyl_cyclase"/>
</dbReference>
<dbReference type="EC" id="2.7.7.65" evidence="1"/>
<sequence>MLRIILKAFLGTLLLGVMGLSISFTIRWALGKPFSAFAMGMNMFMPLVTTLPFAVLFFWEHEKLRRMHADLTAAHAKLRAHSSIDPLTGALMREAFFEQMATAREGGRPGAMMIIDADHFKSINDTYGHTAGDEALKLLSNAIRRQVRKNDIFGRVGGEEFGVFLPETSTEEALLIAERIRTSVQSVHFEARPNVVRKLTVSVGLTGARAIQTRSELFAAADACLYAAKNSGRNRVVMREPFVLQAEYN</sequence>
<dbReference type="PROSITE" id="PS50887">
    <property type="entry name" value="GGDEF"/>
    <property type="match status" value="1"/>
</dbReference>
<feature type="transmembrane region" description="Helical" evidence="3">
    <location>
        <begin position="12"/>
        <end position="30"/>
    </location>
</feature>
<keyword evidence="3" id="KW-0812">Transmembrane</keyword>
<dbReference type="PANTHER" id="PTHR45138:SF9">
    <property type="entry name" value="DIGUANYLATE CYCLASE DGCM-RELATED"/>
    <property type="match status" value="1"/>
</dbReference>
<evidence type="ECO:0000313" key="6">
    <source>
        <dbReference type="Proteomes" id="UP001205906"/>
    </source>
</evidence>
<feature type="transmembrane region" description="Helical" evidence="3">
    <location>
        <begin position="36"/>
        <end position="59"/>
    </location>
</feature>
<feature type="domain" description="GGDEF" evidence="4">
    <location>
        <begin position="108"/>
        <end position="241"/>
    </location>
</feature>
<gene>
    <name evidence="5" type="ORF">NGM99_20530</name>
</gene>
<comment type="caution">
    <text evidence="5">The sequence shown here is derived from an EMBL/GenBank/DDBJ whole genome shotgun (WGS) entry which is preliminary data.</text>
</comment>
<dbReference type="EMBL" id="JAMXQS010000011">
    <property type="protein sequence ID" value="MCO6052178.1"/>
    <property type="molecule type" value="Genomic_DNA"/>
</dbReference>
<evidence type="ECO:0000313" key="5">
    <source>
        <dbReference type="EMBL" id="MCO6052178.1"/>
    </source>
</evidence>
<evidence type="ECO:0000256" key="3">
    <source>
        <dbReference type="SAM" id="Phobius"/>
    </source>
</evidence>
<reference evidence="5 6" key="1">
    <citation type="submission" date="2022-06" db="EMBL/GenBank/DDBJ databases">
        <title>Mesorhizobium sp. strain RP14 Genome sequencing and assembly.</title>
        <authorList>
            <person name="Kim I."/>
        </authorList>
    </citation>
    <scope>NUCLEOTIDE SEQUENCE [LARGE SCALE GENOMIC DNA]</scope>
    <source>
        <strain evidence="6">RP14(2022)</strain>
    </source>
</reference>
<evidence type="ECO:0000259" key="4">
    <source>
        <dbReference type="PROSITE" id="PS50887"/>
    </source>
</evidence>
<evidence type="ECO:0000256" key="1">
    <source>
        <dbReference type="ARBA" id="ARBA00012528"/>
    </source>
</evidence>
<name>A0ABT1CCE9_9HYPH</name>
<organism evidence="5 6">
    <name type="scientific">Mesorhizobium liriopis</name>
    <dbReference type="NCBI Taxonomy" id="2953882"/>
    <lineage>
        <taxon>Bacteria</taxon>
        <taxon>Pseudomonadati</taxon>
        <taxon>Pseudomonadota</taxon>
        <taxon>Alphaproteobacteria</taxon>
        <taxon>Hyphomicrobiales</taxon>
        <taxon>Phyllobacteriaceae</taxon>
        <taxon>Mesorhizobium</taxon>
    </lineage>
</organism>